<keyword evidence="6" id="KW-0813">Transport</keyword>
<reference evidence="11" key="1">
    <citation type="submission" date="2023-03" db="EMBL/GenBank/DDBJ databases">
        <title>Complete genome of Cladonia borealis.</title>
        <authorList>
            <person name="Park H."/>
        </authorList>
    </citation>
    <scope>NUCLEOTIDE SEQUENCE</scope>
    <source>
        <strain evidence="11">ANT050790</strain>
    </source>
</reference>
<dbReference type="Pfam" id="PF01794">
    <property type="entry name" value="Ferric_reduct"/>
    <property type="match status" value="1"/>
</dbReference>
<dbReference type="PANTHER" id="PTHR11972:SF69">
    <property type="entry name" value="FERRIC REDUCTION OXIDASE 6-RELATED"/>
    <property type="match status" value="1"/>
</dbReference>
<accession>A0AA39R1U4</accession>
<dbReference type="InterPro" id="IPR013130">
    <property type="entry name" value="Fe3_Rdtase_TM_dom"/>
</dbReference>
<protein>
    <recommendedName>
        <fullName evidence="10">Ferric oxidoreductase domain-containing protein</fullName>
    </recommendedName>
</protein>
<evidence type="ECO:0000256" key="2">
    <source>
        <dbReference type="ARBA" id="ARBA00022692"/>
    </source>
</evidence>
<feature type="transmembrane region" description="Helical" evidence="9">
    <location>
        <begin position="248"/>
        <end position="270"/>
    </location>
</feature>
<evidence type="ECO:0000256" key="6">
    <source>
        <dbReference type="ARBA" id="ARBA00023065"/>
    </source>
</evidence>
<keyword evidence="5" id="KW-0560">Oxidoreductase</keyword>
<evidence type="ECO:0000313" key="12">
    <source>
        <dbReference type="Proteomes" id="UP001166286"/>
    </source>
</evidence>
<keyword evidence="3" id="KW-0249">Electron transport</keyword>
<feature type="compositionally biased region" description="Basic and acidic residues" evidence="8">
    <location>
        <begin position="455"/>
        <end position="465"/>
    </location>
</feature>
<comment type="subcellular location">
    <subcellularLocation>
        <location evidence="1">Membrane</location>
        <topology evidence="1">Multi-pass membrane protein</topology>
    </subcellularLocation>
</comment>
<feature type="compositionally biased region" description="Polar residues" evidence="8">
    <location>
        <begin position="469"/>
        <end position="481"/>
    </location>
</feature>
<keyword evidence="6" id="KW-0406">Ion transport</keyword>
<feature type="domain" description="Ferric oxidoreductase" evidence="10">
    <location>
        <begin position="155"/>
        <end position="298"/>
    </location>
</feature>
<evidence type="ECO:0000259" key="10">
    <source>
        <dbReference type="Pfam" id="PF01794"/>
    </source>
</evidence>
<dbReference type="EMBL" id="JAFEKC020000012">
    <property type="protein sequence ID" value="KAK0511866.1"/>
    <property type="molecule type" value="Genomic_DNA"/>
</dbReference>
<dbReference type="GO" id="GO:0016491">
    <property type="term" value="F:oxidoreductase activity"/>
    <property type="evidence" value="ECO:0007669"/>
    <property type="project" value="UniProtKB-KW"/>
</dbReference>
<organism evidence="11 12">
    <name type="scientific">Cladonia borealis</name>
    <dbReference type="NCBI Taxonomy" id="184061"/>
    <lineage>
        <taxon>Eukaryota</taxon>
        <taxon>Fungi</taxon>
        <taxon>Dikarya</taxon>
        <taxon>Ascomycota</taxon>
        <taxon>Pezizomycotina</taxon>
        <taxon>Lecanoromycetes</taxon>
        <taxon>OSLEUM clade</taxon>
        <taxon>Lecanoromycetidae</taxon>
        <taxon>Lecanorales</taxon>
        <taxon>Lecanorineae</taxon>
        <taxon>Cladoniaceae</taxon>
        <taxon>Cladonia</taxon>
    </lineage>
</organism>
<feature type="transmembrane region" description="Helical" evidence="9">
    <location>
        <begin position="108"/>
        <end position="128"/>
    </location>
</feature>
<dbReference type="GO" id="GO:0005886">
    <property type="term" value="C:plasma membrane"/>
    <property type="evidence" value="ECO:0007669"/>
    <property type="project" value="TreeGrafter"/>
</dbReference>
<feature type="transmembrane region" description="Helical" evidence="9">
    <location>
        <begin position="187"/>
        <end position="211"/>
    </location>
</feature>
<dbReference type="InterPro" id="IPR039261">
    <property type="entry name" value="FNR_nucleotide-bd"/>
</dbReference>
<keyword evidence="7 9" id="KW-0472">Membrane</keyword>
<name>A0AA39R1U4_9LECA</name>
<evidence type="ECO:0000256" key="5">
    <source>
        <dbReference type="ARBA" id="ARBA00023002"/>
    </source>
</evidence>
<evidence type="ECO:0000256" key="7">
    <source>
        <dbReference type="ARBA" id="ARBA00023136"/>
    </source>
</evidence>
<evidence type="ECO:0000256" key="1">
    <source>
        <dbReference type="ARBA" id="ARBA00004141"/>
    </source>
</evidence>
<dbReference type="GO" id="GO:0006811">
    <property type="term" value="P:monoatomic ion transport"/>
    <property type="evidence" value="ECO:0007669"/>
    <property type="project" value="UniProtKB-KW"/>
</dbReference>
<dbReference type="Proteomes" id="UP001166286">
    <property type="component" value="Unassembled WGS sequence"/>
</dbReference>
<evidence type="ECO:0000313" key="11">
    <source>
        <dbReference type="EMBL" id="KAK0511866.1"/>
    </source>
</evidence>
<proteinExistence type="predicted"/>
<keyword evidence="2 9" id="KW-0812">Transmembrane</keyword>
<comment type="caution">
    <text evidence="11">The sequence shown here is derived from an EMBL/GenBank/DDBJ whole genome shotgun (WGS) entry which is preliminary data.</text>
</comment>
<dbReference type="SUPFAM" id="SSF52343">
    <property type="entry name" value="Ferredoxin reductase-like, C-terminal NADP-linked domain"/>
    <property type="match status" value="1"/>
</dbReference>
<keyword evidence="12" id="KW-1185">Reference proteome</keyword>
<feature type="transmembrane region" description="Helical" evidence="9">
    <location>
        <begin position="148"/>
        <end position="167"/>
    </location>
</feature>
<keyword evidence="4 9" id="KW-1133">Transmembrane helix</keyword>
<gene>
    <name evidence="11" type="ORF">JMJ35_005716</name>
</gene>
<dbReference type="Gene3D" id="3.40.50.80">
    <property type="entry name" value="Nucleotide-binding domain of ferredoxin-NADP reductase (FNR) module"/>
    <property type="match status" value="1"/>
</dbReference>
<dbReference type="PANTHER" id="PTHR11972">
    <property type="entry name" value="NADPH OXIDASE"/>
    <property type="match status" value="1"/>
</dbReference>
<dbReference type="AlphaFoldDB" id="A0AA39R1U4"/>
<sequence>MVAVLKIKRITPRTCLWPLAGSLVASFALSIGLTFRSDHHCYAGVCGEVLFPLQARLHVVVWYSWLSISVTILALRAFHPSIRRKLQTQLYGGQLPVIGKSFTISGALVVLWILSLYGIIIGIWWLRLQGYFIKRGEAGSVHNGNRRVAAVALTGHFADVTMGMVLLPVARNSALSSFFRLSHSTTFAFHMIQAYVLFGLVLLHGLIYASWVSVFNTNPDLIRLTYPVLNPTYFYNQVWPGGRGSFEVWRASLIFTGSITSVIMVAIFLTTFPAIRRKHFNLFYFTHLLSIVAVIVVCLHASTMFYCTAPGLAMWVLDWGMRIYELSGKMDSSLEALGNGWFCLTLPLPRRRLDGCACYSPLAHFHIHHTGSSIREVHPFTTITHLASQKVATPSSTARKTIASNTTEETIMIQFLFRKSRSSHAFVPNTNHPREEKSSKQWTNKLASLVEDVSTTEKPDHKQQEEASESQPNRPISSTHHTSLRLEGPYFTPANPGFYNTVICLVAGTGISGAIAIAAAFTAQSATEREQAIAIPAALSAEPVPEPKTAAMVSATKTTNAANDNRPSSIHNPRRWTRCIIIWSVRSADYIALPFFKPQGKEGKETPGLEIRTHLTGPGGHGRLDMEKAISEICAADGGGGRTWCYLSGPNAFIEGGERACRRVGVEYYGARWS</sequence>
<evidence type="ECO:0000256" key="4">
    <source>
        <dbReference type="ARBA" id="ARBA00022989"/>
    </source>
</evidence>
<feature type="transmembrane region" description="Helical" evidence="9">
    <location>
        <begin position="282"/>
        <end position="306"/>
    </location>
</feature>
<dbReference type="InterPro" id="IPR050369">
    <property type="entry name" value="RBOH/FRE"/>
</dbReference>
<evidence type="ECO:0000256" key="3">
    <source>
        <dbReference type="ARBA" id="ARBA00022982"/>
    </source>
</evidence>
<evidence type="ECO:0000256" key="8">
    <source>
        <dbReference type="SAM" id="MobiDB-lite"/>
    </source>
</evidence>
<feature type="region of interest" description="Disordered" evidence="8">
    <location>
        <begin position="453"/>
        <end position="481"/>
    </location>
</feature>
<evidence type="ECO:0000256" key="9">
    <source>
        <dbReference type="SAM" id="Phobius"/>
    </source>
</evidence>
<feature type="transmembrane region" description="Helical" evidence="9">
    <location>
        <begin position="59"/>
        <end position="78"/>
    </location>
</feature>